<dbReference type="Proteomes" id="UP000070544">
    <property type="component" value="Unassembled WGS sequence"/>
</dbReference>
<proteinExistence type="predicted"/>
<name>A0A139A4G4_GONPJ</name>
<protein>
    <submittedName>
        <fullName evidence="1">Uncharacterized protein</fullName>
    </submittedName>
</protein>
<keyword evidence="2" id="KW-1185">Reference proteome</keyword>
<dbReference type="AlphaFoldDB" id="A0A139A4G4"/>
<evidence type="ECO:0000313" key="1">
    <source>
        <dbReference type="EMBL" id="KXS11680.1"/>
    </source>
</evidence>
<evidence type="ECO:0000313" key="2">
    <source>
        <dbReference type="Proteomes" id="UP000070544"/>
    </source>
</evidence>
<accession>A0A139A4G4</accession>
<organism evidence="1 2">
    <name type="scientific">Gonapodya prolifera (strain JEL478)</name>
    <name type="common">Monoblepharis prolifera</name>
    <dbReference type="NCBI Taxonomy" id="1344416"/>
    <lineage>
        <taxon>Eukaryota</taxon>
        <taxon>Fungi</taxon>
        <taxon>Fungi incertae sedis</taxon>
        <taxon>Chytridiomycota</taxon>
        <taxon>Chytridiomycota incertae sedis</taxon>
        <taxon>Monoblepharidomycetes</taxon>
        <taxon>Monoblepharidales</taxon>
        <taxon>Gonapodyaceae</taxon>
        <taxon>Gonapodya</taxon>
    </lineage>
</organism>
<gene>
    <name evidence="1" type="ORF">M427DRAFT_420827</name>
</gene>
<reference evidence="1 2" key="1">
    <citation type="journal article" date="2015" name="Genome Biol. Evol.">
        <title>Phylogenomic analyses indicate that early fungi evolved digesting cell walls of algal ancestors of land plants.</title>
        <authorList>
            <person name="Chang Y."/>
            <person name="Wang S."/>
            <person name="Sekimoto S."/>
            <person name="Aerts A.L."/>
            <person name="Choi C."/>
            <person name="Clum A."/>
            <person name="LaButti K.M."/>
            <person name="Lindquist E.A."/>
            <person name="Yee Ngan C."/>
            <person name="Ohm R.A."/>
            <person name="Salamov A.A."/>
            <person name="Grigoriev I.V."/>
            <person name="Spatafora J.W."/>
            <person name="Berbee M.L."/>
        </authorList>
    </citation>
    <scope>NUCLEOTIDE SEQUENCE [LARGE SCALE GENOMIC DNA]</scope>
    <source>
        <strain evidence="1 2">JEL478</strain>
    </source>
</reference>
<dbReference type="EMBL" id="KQ965797">
    <property type="protein sequence ID" value="KXS11680.1"/>
    <property type="molecule type" value="Genomic_DNA"/>
</dbReference>
<sequence>MEAVWGALSPAWKKPHGSRQGICATKHEESLIHARRALIINGGAGLVPPTPGTFRLPRSAVQIRGIDKKGEGGARMSNVQAGRCLIRCADSDPIPADRGRVEKIVHRNLCHFGVGRRRRRRVLVCKFGTLWCTETQSSTIDYICIN</sequence>